<dbReference type="Proteomes" id="UP001499987">
    <property type="component" value="Unassembled WGS sequence"/>
</dbReference>
<accession>A0ABN1TZN8</accession>
<reference evidence="2 3" key="1">
    <citation type="journal article" date="2019" name="Int. J. Syst. Evol. Microbiol.">
        <title>The Global Catalogue of Microorganisms (GCM) 10K type strain sequencing project: providing services to taxonomists for standard genome sequencing and annotation.</title>
        <authorList>
            <consortium name="The Broad Institute Genomics Platform"/>
            <consortium name="The Broad Institute Genome Sequencing Center for Infectious Disease"/>
            <person name="Wu L."/>
            <person name="Ma J."/>
        </authorList>
    </citation>
    <scope>NUCLEOTIDE SEQUENCE [LARGE SCALE GENOMIC DNA]</scope>
    <source>
        <strain evidence="2 3">JCM 13002</strain>
    </source>
</reference>
<dbReference type="EMBL" id="BAAALD010000072">
    <property type="protein sequence ID" value="GAA1108094.1"/>
    <property type="molecule type" value="Genomic_DNA"/>
</dbReference>
<name>A0ABN1TZN8_9ACTN</name>
<organism evidence="2 3">
    <name type="scientific">Kitasatospora arboriphila</name>
    <dbReference type="NCBI Taxonomy" id="258052"/>
    <lineage>
        <taxon>Bacteria</taxon>
        <taxon>Bacillati</taxon>
        <taxon>Actinomycetota</taxon>
        <taxon>Actinomycetes</taxon>
        <taxon>Kitasatosporales</taxon>
        <taxon>Streptomycetaceae</taxon>
        <taxon>Kitasatospora</taxon>
    </lineage>
</organism>
<protein>
    <submittedName>
        <fullName evidence="2">Uncharacterized protein</fullName>
    </submittedName>
</protein>
<gene>
    <name evidence="2" type="ORF">GCM10009663_57420</name>
</gene>
<sequence>MRIPLLPRLAGGFGDRPRPRRRRDSDARGPARPPGRLASGGRLLREELAAEWDAGDPLPDLASGWIAHYRSANTRKT</sequence>
<evidence type="ECO:0000313" key="2">
    <source>
        <dbReference type="EMBL" id="GAA1108094.1"/>
    </source>
</evidence>
<evidence type="ECO:0000313" key="3">
    <source>
        <dbReference type="Proteomes" id="UP001499987"/>
    </source>
</evidence>
<keyword evidence="3" id="KW-1185">Reference proteome</keyword>
<comment type="caution">
    <text evidence="2">The sequence shown here is derived from an EMBL/GenBank/DDBJ whole genome shotgun (WGS) entry which is preliminary data.</text>
</comment>
<feature type="region of interest" description="Disordered" evidence="1">
    <location>
        <begin position="1"/>
        <end position="42"/>
    </location>
</feature>
<evidence type="ECO:0000256" key="1">
    <source>
        <dbReference type="SAM" id="MobiDB-lite"/>
    </source>
</evidence>
<proteinExistence type="predicted"/>